<proteinExistence type="predicted"/>
<keyword evidence="2" id="KW-1185">Reference proteome</keyword>
<organism evidence="1 2">
    <name type="scientific">Alicyclobacillus acidoterrestris (strain ATCC 49025 / DSM 3922 / CIP 106132 / NCIMB 13137 / GD3B)</name>
    <dbReference type="NCBI Taxonomy" id="1356854"/>
    <lineage>
        <taxon>Bacteria</taxon>
        <taxon>Bacillati</taxon>
        <taxon>Bacillota</taxon>
        <taxon>Bacilli</taxon>
        <taxon>Bacillales</taxon>
        <taxon>Alicyclobacillaceae</taxon>
        <taxon>Alicyclobacillus</taxon>
    </lineage>
</organism>
<dbReference type="AlphaFoldDB" id="T0B9V0"/>
<gene>
    <name evidence="1" type="ORF">K1I37_21330</name>
</gene>
<name>T0B9V0_ALIAG</name>
<evidence type="ECO:0000313" key="2">
    <source>
        <dbReference type="Proteomes" id="UP000829401"/>
    </source>
</evidence>
<dbReference type="EMBL" id="CP080468">
    <property type="protein sequence ID" value="UNO51014.1"/>
    <property type="molecule type" value="Genomic_DNA"/>
</dbReference>
<protein>
    <submittedName>
        <fullName evidence="1">Uncharacterized protein</fullName>
    </submittedName>
</protein>
<accession>A0A9E6ZS96</accession>
<dbReference type="OrthoDB" id="2903742at2"/>
<reference evidence="2" key="1">
    <citation type="journal article" date="2022" name="G3 (Bethesda)">
        <title>Unveiling the complete genome sequence of Alicyclobacillus acidoterrestris DSM 3922T, a taint-producing strain.</title>
        <authorList>
            <person name="Leonardo I.C."/>
            <person name="Barreto Crespo M.T."/>
            <person name="Gaspar F.B."/>
        </authorList>
    </citation>
    <scope>NUCLEOTIDE SEQUENCE [LARGE SCALE GENOMIC DNA]</scope>
    <source>
        <strain evidence="2">DSM 3922</strain>
    </source>
</reference>
<geneLocation type="plasmid" evidence="2">
    <name>pDSM3922.1</name>
</geneLocation>
<evidence type="ECO:0000313" key="1">
    <source>
        <dbReference type="EMBL" id="UNO51014.1"/>
    </source>
</evidence>
<keyword evidence="1" id="KW-0614">Plasmid</keyword>
<sequence>MKLSEVQDRYEAILHDIPSGKAQDKALSNLMDVVKREFGVPLMQDLEWEREHPAVIAMYRKIANSRTFDY</sequence>
<dbReference type="KEGG" id="aaco:K1I37_21330"/>
<dbReference type="RefSeq" id="WP_021298698.1">
    <property type="nucleotide sequence ID" value="NZ_AURB01000203.1"/>
</dbReference>
<dbReference type="Proteomes" id="UP000829401">
    <property type="component" value="Plasmid pDSM3922.1"/>
</dbReference>
<accession>T0B9V0</accession>